<dbReference type="EMBL" id="JAERWL010000007">
    <property type="protein sequence ID" value="MBM9476467.1"/>
    <property type="molecule type" value="Genomic_DNA"/>
</dbReference>
<dbReference type="Proteomes" id="UP000663801">
    <property type="component" value="Unassembled WGS sequence"/>
</dbReference>
<comment type="caution">
    <text evidence="1">The sequence shown here is derived from an EMBL/GenBank/DDBJ whole genome shotgun (WGS) entry which is preliminary data.</text>
</comment>
<evidence type="ECO:0000313" key="2">
    <source>
        <dbReference type="Proteomes" id="UP000663801"/>
    </source>
</evidence>
<accession>A0A938YIB3</accession>
<sequence length="506" mass="53537">MTTRTDLVTAATVGTAHRSVDLAALPVDLRPDPLPAEPAFALLDAAALSALAARTLPPVAAASKAPTVLSVLPAADDRPVVPTVVAQVVDRVTGQAPLLVEAFTLIDRAGLRLPPELVPGLLDDRRPEVVAATRPVAGSIGRLLMSKNPRWAPPQQPDPRDRTVWEHGTLAERTAWLRALRRIDPDEAREVLAAGLSRESAAHRAELLAVLRERLGPADEIFLMTAVGDRSRAVVTAALDLLTLLPASQLRGDLEAVAARTVRIHRLLLRTVVTVETPAAGDLAGWPLGEADLAGAVFARIDPAEWTRLLGGDVLALITRRTEELRPLRPAFRRAALTFRHPGLADALLTASAEGRDPRLAPVIDAELWSLLAPADAAGQLDRLLRSPQVRPDQVAVAAAALPLPWTFAAITRLTAWLPTGGASGVPAPRGLWELWATATAPADCRAVAEIARGMIATATGDQAPTLTTRASVALNLLTLRSVLHEALAPALNETPPDPSATRGAR</sequence>
<dbReference type="RefSeq" id="WP_205256577.1">
    <property type="nucleotide sequence ID" value="NZ_BAAAPV010000001.1"/>
</dbReference>
<proteinExistence type="predicted"/>
<evidence type="ECO:0000313" key="1">
    <source>
        <dbReference type="EMBL" id="MBM9476467.1"/>
    </source>
</evidence>
<dbReference type="Pfam" id="PF18944">
    <property type="entry name" value="DUF5691"/>
    <property type="match status" value="1"/>
</dbReference>
<name>A0A938YIB3_9ACTN</name>
<reference evidence="1" key="1">
    <citation type="submission" date="2021-01" db="EMBL/GenBank/DDBJ databases">
        <title>KCTC 19127 draft genome.</title>
        <authorList>
            <person name="An D."/>
        </authorList>
    </citation>
    <scope>NUCLEOTIDE SEQUENCE</scope>
    <source>
        <strain evidence="1">KCTC 19127</strain>
    </source>
</reference>
<keyword evidence="2" id="KW-1185">Reference proteome</keyword>
<gene>
    <name evidence="1" type="ORF">JL107_08445</name>
</gene>
<protein>
    <submittedName>
        <fullName evidence="1">Uncharacterized protein</fullName>
    </submittedName>
</protein>
<dbReference type="InterPro" id="IPR043746">
    <property type="entry name" value="DUF5691"/>
</dbReference>
<organism evidence="1 2">
    <name type="scientific">Nakamurella flavida</name>
    <dbReference type="NCBI Taxonomy" id="363630"/>
    <lineage>
        <taxon>Bacteria</taxon>
        <taxon>Bacillati</taxon>
        <taxon>Actinomycetota</taxon>
        <taxon>Actinomycetes</taxon>
        <taxon>Nakamurellales</taxon>
        <taxon>Nakamurellaceae</taxon>
        <taxon>Nakamurella</taxon>
    </lineage>
</organism>
<dbReference type="AlphaFoldDB" id="A0A938YIB3"/>